<keyword evidence="3" id="KW-1185">Reference proteome</keyword>
<organism evidence="2 3">
    <name type="scientific">Clunio marinus</name>
    <dbReference type="NCBI Taxonomy" id="568069"/>
    <lineage>
        <taxon>Eukaryota</taxon>
        <taxon>Metazoa</taxon>
        <taxon>Ecdysozoa</taxon>
        <taxon>Arthropoda</taxon>
        <taxon>Hexapoda</taxon>
        <taxon>Insecta</taxon>
        <taxon>Pterygota</taxon>
        <taxon>Neoptera</taxon>
        <taxon>Endopterygota</taxon>
        <taxon>Diptera</taxon>
        <taxon>Nematocera</taxon>
        <taxon>Chironomoidea</taxon>
        <taxon>Chironomidae</taxon>
        <taxon>Clunio</taxon>
    </lineage>
</organism>
<dbReference type="OrthoDB" id="8250698at2759"/>
<dbReference type="Proteomes" id="UP000183832">
    <property type="component" value="Unassembled WGS sequence"/>
</dbReference>
<dbReference type="EMBL" id="CVRI01000010">
    <property type="protein sequence ID" value="CRK88944.1"/>
    <property type="molecule type" value="Genomic_DNA"/>
</dbReference>
<dbReference type="PANTHER" id="PTHR11012">
    <property type="entry name" value="PROTEIN KINASE-LIKE DOMAIN-CONTAINING"/>
    <property type="match status" value="1"/>
</dbReference>
<dbReference type="PANTHER" id="PTHR11012:SF12">
    <property type="entry name" value="CHK KINASE-LIKE DOMAIN-CONTAINING PROTEIN-RELATED"/>
    <property type="match status" value="1"/>
</dbReference>
<sequence>MNQSFFDKVIRHMENDPKAKVEEFNVKAGSNPGDNFASSLFRGTISYKSKFTKNESKKLSLIIKTQLVSGIEGVHDVLNEYPLFRNEMEMYGKVLPAIKELWSSIGDDDFLCPKLIYQSTEPVPLIILEDLSVQGFGIVGKPLEDLEFSKDIFRRLAKFHASNFYLLDEKKLDYGNFNGSLFQIPTMADMMFDQGLDAFIEVAKEEGGFERFIPKLEAFKKTYLNKALESYSSKGHAFNVLNHGDFHTKNLLLKKNDEDKVEKFCFIDFQICVFASPAIDLNYCLQFMVSSQNRLNHRDELIATYHQQLVKSLKSFGYLKSPPSLIDVQIELLRNGHLEVLIALCMTIFFYIDFSTMTSEDMPMGDGMKDAKKKLYRNSEFLEMIKKELPGYLHKGFI</sequence>
<protein>
    <submittedName>
        <fullName evidence="2">CLUMA_CG002504, isoform A</fullName>
    </submittedName>
</protein>
<dbReference type="SMART" id="SM00587">
    <property type="entry name" value="CHK"/>
    <property type="match status" value="1"/>
</dbReference>
<accession>A0A1J1HLK6</accession>
<name>A0A1J1HLK6_9DIPT</name>
<dbReference type="InterPro" id="IPR004119">
    <property type="entry name" value="EcKL"/>
</dbReference>
<feature type="domain" description="CHK kinase-like" evidence="1">
    <location>
        <begin position="126"/>
        <end position="315"/>
    </location>
</feature>
<dbReference type="Gene3D" id="3.90.1200.10">
    <property type="match status" value="1"/>
</dbReference>
<evidence type="ECO:0000259" key="1">
    <source>
        <dbReference type="SMART" id="SM00587"/>
    </source>
</evidence>
<proteinExistence type="predicted"/>
<dbReference type="InterPro" id="IPR011009">
    <property type="entry name" value="Kinase-like_dom_sf"/>
</dbReference>
<dbReference type="SUPFAM" id="SSF56112">
    <property type="entry name" value="Protein kinase-like (PK-like)"/>
    <property type="match status" value="1"/>
</dbReference>
<evidence type="ECO:0000313" key="2">
    <source>
        <dbReference type="EMBL" id="CRK88944.1"/>
    </source>
</evidence>
<gene>
    <name evidence="2" type="primary">similar to AGAP003767-PA</name>
    <name evidence="2" type="ORF">CLUMA_CG002504</name>
</gene>
<dbReference type="AlphaFoldDB" id="A0A1J1HLK6"/>
<evidence type="ECO:0000313" key="3">
    <source>
        <dbReference type="Proteomes" id="UP000183832"/>
    </source>
</evidence>
<reference evidence="2 3" key="1">
    <citation type="submission" date="2015-04" db="EMBL/GenBank/DDBJ databases">
        <authorList>
            <person name="Syromyatnikov M.Y."/>
            <person name="Popov V.N."/>
        </authorList>
    </citation>
    <scope>NUCLEOTIDE SEQUENCE [LARGE SCALE GENOMIC DNA]</scope>
</reference>
<dbReference type="Pfam" id="PF02958">
    <property type="entry name" value="EcKL"/>
    <property type="match status" value="1"/>
</dbReference>
<dbReference type="InterPro" id="IPR015897">
    <property type="entry name" value="CHK_kinase-like"/>
</dbReference>